<keyword evidence="2" id="KW-1185">Reference proteome</keyword>
<sequence>MIYNPKDPTPFSRKSQTSTILFPWIRDPRPSPATFLGLPPPATFFLSSLSSGDAIFFLGLSPLAMPSFSVCPYRRALLPRNPHCRHPLPGGFPPAATFFLPFPSSGDAIFIPSIILKYKFWLKLLSYSEFYDTLLRRSHSGSGTPTQSPSNVPETSNLPQVMTIEEFVTQSERHLLPKLHPLEENDTTW</sequence>
<dbReference type="Proteomes" id="UP000489600">
    <property type="component" value="Unassembled WGS sequence"/>
</dbReference>
<protein>
    <submittedName>
        <fullName evidence="1">Uncharacterized protein</fullName>
    </submittedName>
</protein>
<name>A0A565BHJ7_9BRAS</name>
<dbReference type="EMBL" id="CABITT030000004">
    <property type="protein sequence ID" value="VVB00784.1"/>
    <property type="molecule type" value="Genomic_DNA"/>
</dbReference>
<gene>
    <name evidence="1" type="ORF">ANE_LOCUS11228</name>
</gene>
<proteinExistence type="predicted"/>
<reference evidence="1" key="1">
    <citation type="submission" date="2019-07" db="EMBL/GenBank/DDBJ databases">
        <authorList>
            <person name="Dittberner H."/>
        </authorList>
    </citation>
    <scope>NUCLEOTIDE SEQUENCE [LARGE SCALE GENOMIC DNA]</scope>
</reference>
<comment type="caution">
    <text evidence="1">The sequence shown here is derived from an EMBL/GenBank/DDBJ whole genome shotgun (WGS) entry which is preliminary data.</text>
</comment>
<organism evidence="1 2">
    <name type="scientific">Arabis nemorensis</name>
    <dbReference type="NCBI Taxonomy" id="586526"/>
    <lineage>
        <taxon>Eukaryota</taxon>
        <taxon>Viridiplantae</taxon>
        <taxon>Streptophyta</taxon>
        <taxon>Embryophyta</taxon>
        <taxon>Tracheophyta</taxon>
        <taxon>Spermatophyta</taxon>
        <taxon>Magnoliopsida</taxon>
        <taxon>eudicotyledons</taxon>
        <taxon>Gunneridae</taxon>
        <taxon>Pentapetalae</taxon>
        <taxon>rosids</taxon>
        <taxon>malvids</taxon>
        <taxon>Brassicales</taxon>
        <taxon>Brassicaceae</taxon>
        <taxon>Arabideae</taxon>
        <taxon>Arabis</taxon>
    </lineage>
</organism>
<evidence type="ECO:0000313" key="2">
    <source>
        <dbReference type="Proteomes" id="UP000489600"/>
    </source>
</evidence>
<dbReference type="AlphaFoldDB" id="A0A565BHJ7"/>
<accession>A0A565BHJ7</accession>
<evidence type="ECO:0000313" key="1">
    <source>
        <dbReference type="EMBL" id="VVB00784.1"/>
    </source>
</evidence>